<dbReference type="FunFam" id="3.30.565.10:FF:000006">
    <property type="entry name" value="Sensor histidine kinase WalK"/>
    <property type="match status" value="1"/>
</dbReference>
<keyword evidence="8" id="KW-0812">Transmembrane</keyword>
<keyword evidence="8" id="KW-0472">Membrane</keyword>
<dbReference type="PANTHER" id="PTHR43711">
    <property type="entry name" value="TWO-COMPONENT HISTIDINE KINASE"/>
    <property type="match status" value="1"/>
</dbReference>
<feature type="transmembrane region" description="Helical" evidence="8">
    <location>
        <begin position="12"/>
        <end position="37"/>
    </location>
</feature>
<keyword evidence="5" id="KW-0808">Transferase</keyword>
<evidence type="ECO:0000256" key="2">
    <source>
        <dbReference type="ARBA" id="ARBA00004370"/>
    </source>
</evidence>
<dbReference type="CDD" id="cd00075">
    <property type="entry name" value="HATPase"/>
    <property type="match status" value="1"/>
</dbReference>
<dbReference type="SMART" id="SM00387">
    <property type="entry name" value="HATPase_c"/>
    <property type="match status" value="1"/>
</dbReference>
<dbReference type="GO" id="GO:0016020">
    <property type="term" value="C:membrane"/>
    <property type="evidence" value="ECO:0007669"/>
    <property type="project" value="UniProtKB-SubCell"/>
</dbReference>
<evidence type="ECO:0000256" key="5">
    <source>
        <dbReference type="ARBA" id="ARBA00022679"/>
    </source>
</evidence>
<name>G5IJ94_9FIRM</name>
<evidence type="ECO:0000256" key="6">
    <source>
        <dbReference type="ARBA" id="ARBA00022777"/>
    </source>
</evidence>
<dbReference type="Gene3D" id="1.10.287.130">
    <property type="match status" value="1"/>
</dbReference>
<keyword evidence="11" id="KW-1185">Reference proteome</keyword>
<dbReference type="InterPro" id="IPR004358">
    <property type="entry name" value="Sig_transdc_His_kin-like_C"/>
</dbReference>
<dbReference type="Proteomes" id="UP000005384">
    <property type="component" value="Unassembled WGS sequence"/>
</dbReference>
<dbReference type="InterPro" id="IPR003661">
    <property type="entry name" value="HisK_dim/P_dom"/>
</dbReference>
<feature type="transmembrane region" description="Helical" evidence="8">
    <location>
        <begin position="169"/>
        <end position="191"/>
    </location>
</feature>
<dbReference type="OrthoDB" id="368131at2"/>
<dbReference type="EMBL" id="ADLN01000098">
    <property type="protein sequence ID" value="EHI58456.1"/>
    <property type="molecule type" value="Genomic_DNA"/>
</dbReference>
<evidence type="ECO:0000256" key="1">
    <source>
        <dbReference type="ARBA" id="ARBA00000085"/>
    </source>
</evidence>
<dbReference type="InterPro" id="IPR036890">
    <property type="entry name" value="HATPase_C_sf"/>
</dbReference>
<gene>
    <name evidence="10" type="ORF">HMPREF9473_03572</name>
</gene>
<keyword evidence="6" id="KW-0418">Kinase</keyword>
<dbReference type="PRINTS" id="PR00344">
    <property type="entry name" value="BCTRLSENSOR"/>
</dbReference>
<dbReference type="Gene3D" id="3.30.565.10">
    <property type="entry name" value="Histidine kinase-like ATPase, C-terminal domain"/>
    <property type="match status" value="1"/>
</dbReference>
<evidence type="ECO:0000313" key="11">
    <source>
        <dbReference type="Proteomes" id="UP000005384"/>
    </source>
</evidence>
<dbReference type="AlphaFoldDB" id="G5IJ94"/>
<dbReference type="InterPro" id="IPR036097">
    <property type="entry name" value="HisK_dim/P_sf"/>
</dbReference>
<evidence type="ECO:0000256" key="7">
    <source>
        <dbReference type="ARBA" id="ARBA00023012"/>
    </source>
</evidence>
<proteinExistence type="predicted"/>
<reference evidence="10 11" key="1">
    <citation type="submission" date="2011-08" db="EMBL/GenBank/DDBJ databases">
        <title>The Genome Sequence of Clostridium hathewayi WAL-18680.</title>
        <authorList>
            <consortium name="The Broad Institute Genome Sequencing Platform"/>
            <person name="Earl A."/>
            <person name="Ward D."/>
            <person name="Feldgarden M."/>
            <person name="Gevers D."/>
            <person name="Finegold S.M."/>
            <person name="Summanen P.H."/>
            <person name="Molitoris D.R."/>
            <person name="Song M."/>
            <person name="Daigneault M."/>
            <person name="Allen-Vercoe E."/>
            <person name="Young S.K."/>
            <person name="Zeng Q."/>
            <person name="Gargeya S."/>
            <person name="Fitzgerald M."/>
            <person name="Haas B."/>
            <person name="Abouelleil A."/>
            <person name="Alvarado L."/>
            <person name="Arachchi H.M."/>
            <person name="Berlin A."/>
            <person name="Brown A."/>
            <person name="Chapman S.B."/>
            <person name="Chen Z."/>
            <person name="Dunbar C."/>
            <person name="Freedman E."/>
            <person name="Gearin G."/>
            <person name="Gellesch M."/>
            <person name="Goldberg J."/>
            <person name="Griggs A."/>
            <person name="Gujja S."/>
            <person name="Heiman D."/>
            <person name="Howarth C."/>
            <person name="Larson L."/>
            <person name="Lui A."/>
            <person name="MacDonald P.J.P."/>
            <person name="Montmayeur A."/>
            <person name="Murphy C."/>
            <person name="Neiman D."/>
            <person name="Pearson M."/>
            <person name="Priest M."/>
            <person name="Roberts A."/>
            <person name="Saif S."/>
            <person name="Shea T."/>
            <person name="Shenoy N."/>
            <person name="Sisk P."/>
            <person name="Stolte C."/>
            <person name="Sykes S."/>
            <person name="Wortman J."/>
            <person name="Nusbaum C."/>
            <person name="Birren B."/>
        </authorList>
    </citation>
    <scope>NUCLEOTIDE SEQUENCE [LARGE SCALE GENOMIC DNA]</scope>
    <source>
        <strain evidence="10 11">WAL-18680</strain>
    </source>
</reference>
<dbReference type="HOGENOM" id="CLU_000445_89_26_9"/>
<dbReference type="PANTHER" id="PTHR43711:SF1">
    <property type="entry name" value="HISTIDINE KINASE 1"/>
    <property type="match status" value="1"/>
</dbReference>
<comment type="caution">
    <text evidence="10">The sequence shown here is derived from an EMBL/GenBank/DDBJ whole genome shotgun (WGS) entry which is preliminary data.</text>
</comment>
<evidence type="ECO:0000256" key="8">
    <source>
        <dbReference type="SAM" id="Phobius"/>
    </source>
</evidence>
<keyword evidence="4" id="KW-0597">Phosphoprotein</keyword>
<dbReference type="SUPFAM" id="SSF47384">
    <property type="entry name" value="Homodimeric domain of signal transducing histidine kinase"/>
    <property type="match status" value="1"/>
</dbReference>
<feature type="domain" description="Histidine kinase" evidence="9">
    <location>
        <begin position="254"/>
        <end position="470"/>
    </location>
</feature>
<dbReference type="Pfam" id="PF02518">
    <property type="entry name" value="HATPase_c"/>
    <property type="match status" value="1"/>
</dbReference>
<sequence length="470" mass="52666">MKRSGYRTIFHIYLLFFLSLSGAVLLAGYLFFLTITIETPDGRILRSDWPQTYTEHFQEQILFTGGAPKLTQAGMAKLQDYGIGIQILDASGYEVYSYRKPEHGNTAYSSVELLQLYETGRTEGSGTTAFAGSISNQGNSYAYVLYFPEHVSKITMYVNGERFSGGKMVILPILAALLLLILAAGVLYGLFTTNAIKRLTASVEEIAHRRYLPVQNHGVFHDLYDGLNTLDEEIRASDRLQAQTEKMREEWIANITHDLKTPLSPIRGYGEILYEADGKSGEECRRYGGILLKNVSYMETLIDDLKLTYQLDGGMFPLHREDGNLIRFLRELVIDILNTPEYENRVIHFESEADSLSFSFDQTLFTRAFRNLVINAFAHGEEHTEVTLRVFADDERLEILVADNGAGMKPETVEHLFERYYRGADTGQKPEGTGLGLAIVKGIVELHGGSISVTSAPAAGTSFRITFPLR</sequence>
<dbReference type="GO" id="GO:0000155">
    <property type="term" value="F:phosphorelay sensor kinase activity"/>
    <property type="evidence" value="ECO:0007669"/>
    <property type="project" value="InterPro"/>
</dbReference>
<dbReference type="SUPFAM" id="SSF55874">
    <property type="entry name" value="ATPase domain of HSP90 chaperone/DNA topoisomerase II/histidine kinase"/>
    <property type="match status" value="1"/>
</dbReference>
<dbReference type="CDD" id="cd00082">
    <property type="entry name" value="HisKA"/>
    <property type="match status" value="1"/>
</dbReference>
<dbReference type="Pfam" id="PF00512">
    <property type="entry name" value="HisKA"/>
    <property type="match status" value="1"/>
</dbReference>
<evidence type="ECO:0000259" key="9">
    <source>
        <dbReference type="PROSITE" id="PS50109"/>
    </source>
</evidence>
<organism evidence="10 11">
    <name type="scientific">Hungatella hathewayi WAL-18680</name>
    <dbReference type="NCBI Taxonomy" id="742737"/>
    <lineage>
        <taxon>Bacteria</taxon>
        <taxon>Bacillati</taxon>
        <taxon>Bacillota</taxon>
        <taxon>Clostridia</taxon>
        <taxon>Lachnospirales</taxon>
        <taxon>Lachnospiraceae</taxon>
        <taxon>Hungatella</taxon>
    </lineage>
</organism>
<keyword evidence="8" id="KW-1133">Transmembrane helix</keyword>
<dbReference type="SMART" id="SM00388">
    <property type="entry name" value="HisKA"/>
    <property type="match status" value="1"/>
</dbReference>
<comment type="subcellular location">
    <subcellularLocation>
        <location evidence="2">Membrane</location>
    </subcellularLocation>
</comment>
<dbReference type="InterPro" id="IPR005467">
    <property type="entry name" value="His_kinase_dom"/>
</dbReference>
<dbReference type="InterPro" id="IPR003594">
    <property type="entry name" value="HATPase_dom"/>
</dbReference>
<dbReference type="PROSITE" id="PS50109">
    <property type="entry name" value="HIS_KIN"/>
    <property type="match status" value="1"/>
</dbReference>
<comment type="catalytic activity">
    <reaction evidence="1">
        <text>ATP + protein L-histidine = ADP + protein N-phospho-L-histidine.</text>
        <dbReference type="EC" id="2.7.13.3"/>
    </reaction>
</comment>
<keyword evidence="7" id="KW-0902">Two-component regulatory system</keyword>
<evidence type="ECO:0000256" key="3">
    <source>
        <dbReference type="ARBA" id="ARBA00012438"/>
    </source>
</evidence>
<dbReference type="PATRIC" id="fig|742737.3.peg.3551"/>
<dbReference type="RefSeq" id="WP_006781563.1">
    <property type="nucleotide sequence ID" value="NZ_CP040506.1"/>
</dbReference>
<protein>
    <recommendedName>
        <fullName evidence="3">histidine kinase</fullName>
        <ecNumber evidence="3">2.7.13.3</ecNumber>
    </recommendedName>
</protein>
<accession>G5IJ94</accession>
<evidence type="ECO:0000256" key="4">
    <source>
        <dbReference type="ARBA" id="ARBA00022553"/>
    </source>
</evidence>
<evidence type="ECO:0000313" key="10">
    <source>
        <dbReference type="EMBL" id="EHI58456.1"/>
    </source>
</evidence>
<dbReference type="EC" id="2.7.13.3" evidence="3"/>
<dbReference type="InterPro" id="IPR050736">
    <property type="entry name" value="Sensor_HK_Regulatory"/>
</dbReference>